<dbReference type="AlphaFoldDB" id="A0A160V5X6"/>
<reference evidence="6" key="1">
    <citation type="submission" date="2015-10" db="EMBL/GenBank/DDBJ databases">
        <authorList>
            <person name="Gilbert D.G."/>
        </authorList>
    </citation>
    <scope>NUCLEOTIDE SEQUENCE</scope>
</reference>
<dbReference type="Pfam" id="PF05199">
    <property type="entry name" value="GMC_oxred_C"/>
    <property type="match status" value="1"/>
</dbReference>
<accession>A0A160V5X6</accession>
<dbReference type="SUPFAM" id="SSF54373">
    <property type="entry name" value="FAD-linked reductases, C-terminal domain"/>
    <property type="match status" value="1"/>
</dbReference>
<gene>
    <name evidence="6" type="ORF">MGWOODY_Clf577</name>
</gene>
<protein>
    <submittedName>
        <fullName evidence="6">Choline dehydrogenase</fullName>
        <ecNumber evidence="6">1.1.99.1</ecNumber>
    </submittedName>
</protein>
<sequence length="516" mass="56872">MKYDVIVVGAGSAGSIMASRLSEDPDRSVLLLEAGPDYPEFEQLPDEVKFGYATATDIMTSDHNWQFWGKATETSPPMMVPRGKVTGGSSAINGQVFLRGVPEDYDSWAAMGNDEWSFPQLLQYFRKIETDSDFPDDDFHSSEGPIIARRFKQDELNPDQAAFQASCRAAGFPESPDHNHPEASGIGPIPFNNPNGIRFSTAIGYLTPARHRLNLTIRPNCTTRRIIFEGKKAVGVEVESGGEIFTAEADQIILSSGAIGSPQIMLLSGVGPATHLQEMGLQVVHDLPGVGQNLRDHPMIYVTFKTKEGFPLDGFAPRVQMGLRWTSDGSEYRNDLMILMQSYATERIDRGGERMEPLGVRMLGVLDLAMSAGELKLTSTDPSVQPLLDYRYLRDPFDRQRMREMVRTCVSLGQSGTFNDFVEYRIEPTDEELASDDALDAFCARDVTTGQHISGTCKMGPSSDSMAVVDQHGRVYGLENLRIADASIMPNCIRANTNVTTMMIGERIADFIRNGG</sequence>
<dbReference type="EMBL" id="FAXA01000004">
    <property type="protein sequence ID" value="CUV01102.1"/>
    <property type="molecule type" value="Genomic_DNA"/>
</dbReference>
<dbReference type="GO" id="GO:0050660">
    <property type="term" value="F:flavin adenine dinucleotide binding"/>
    <property type="evidence" value="ECO:0007669"/>
    <property type="project" value="InterPro"/>
</dbReference>
<dbReference type="GO" id="GO:0008812">
    <property type="term" value="F:choline dehydrogenase activity"/>
    <property type="evidence" value="ECO:0007669"/>
    <property type="project" value="UniProtKB-EC"/>
</dbReference>
<comment type="cofactor">
    <cofactor evidence="1">
        <name>FAD</name>
        <dbReference type="ChEBI" id="CHEBI:57692"/>
    </cofactor>
</comment>
<dbReference type="Gene3D" id="3.30.410.40">
    <property type="match status" value="1"/>
</dbReference>
<evidence type="ECO:0000256" key="4">
    <source>
        <dbReference type="ARBA" id="ARBA00022827"/>
    </source>
</evidence>
<evidence type="ECO:0000259" key="5">
    <source>
        <dbReference type="PROSITE" id="PS00624"/>
    </source>
</evidence>
<dbReference type="PIRSF" id="PIRSF000137">
    <property type="entry name" value="Alcohol_oxidase"/>
    <property type="match status" value="1"/>
</dbReference>
<evidence type="ECO:0000256" key="2">
    <source>
        <dbReference type="ARBA" id="ARBA00010790"/>
    </source>
</evidence>
<dbReference type="InterPro" id="IPR007867">
    <property type="entry name" value="GMC_OxRtase_C"/>
</dbReference>
<dbReference type="InterPro" id="IPR023978">
    <property type="entry name" value="GMC_oxidoreductase_bact"/>
</dbReference>
<dbReference type="PANTHER" id="PTHR11552:SF147">
    <property type="entry name" value="CHOLINE DEHYDROGENASE, MITOCHONDRIAL"/>
    <property type="match status" value="1"/>
</dbReference>
<dbReference type="PANTHER" id="PTHR11552">
    <property type="entry name" value="GLUCOSE-METHANOL-CHOLINE GMC OXIDOREDUCTASE"/>
    <property type="match status" value="1"/>
</dbReference>
<keyword evidence="4" id="KW-0274">FAD</keyword>
<organism evidence="6">
    <name type="scientific">hydrothermal vent metagenome</name>
    <dbReference type="NCBI Taxonomy" id="652676"/>
    <lineage>
        <taxon>unclassified sequences</taxon>
        <taxon>metagenomes</taxon>
        <taxon>ecological metagenomes</taxon>
    </lineage>
</organism>
<name>A0A160V5X6_9ZZZZ</name>
<dbReference type="InterPro" id="IPR012132">
    <property type="entry name" value="GMC_OxRdtase"/>
</dbReference>
<comment type="similarity">
    <text evidence="2">Belongs to the GMC oxidoreductase family.</text>
</comment>
<dbReference type="EC" id="1.1.99.1" evidence="6"/>
<dbReference type="NCBIfam" id="TIGR03970">
    <property type="entry name" value="Rv0697"/>
    <property type="match status" value="1"/>
</dbReference>
<dbReference type="SUPFAM" id="SSF51905">
    <property type="entry name" value="FAD/NAD(P)-binding domain"/>
    <property type="match status" value="1"/>
</dbReference>
<proteinExistence type="inferred from homology"/>
<feature type="domain" description="Glucose-methanol-choline oxidoreductase N-terminal" evidence="5">
    <location>
        <begin position="257"/>
        <end position="271"/>
    </location>
</feature>
<dbReference type="PROSITE" id="PS00624">
    <property type="entry name" value="GMC_OXRED_2"/>
    <property type="match status" value="1"/>
</dbReference>
<dbReference type="InterPro" id="IPR036188">
    <property type="entry name" value="FAD/NAD-bd_sf"/>
</dbReference>
<evidence type="ECO:0000313" key="6">
    <source>
        <dbReference type="EMBL" id="CUV01102.1"/>
    </source>
</evidence>
<dbReference type="Pfam" id="PF00732">
    <property type="entry name" value="GMC_oxred_N"/>
    <property type="match status" value="1"/>
</dbReference>
<dbReference type="Gene3D" id="3.50.50.60">
    <property type="entry name" value="FAD/NAD(P)-binding domain"/>
    <property type="match status" value="1"/>
</dbReference>
<dbReference type="InterPro" id="IPR000172">
    <property type="entry name" value="GMC_OxRdtase_N"/>
</dbReference>
<evidence type="ECO:0000256" key="1">
    <source>
        <dbReference type="ARBA" id="ARBA00001974"/>
    </source>
</evidence>
<keyword evidence="3" id="KW-0285">Flavoprotein</keyword>
<evidence type="ECO:0000256" key="3">
    <source>
        <dbReference type="ARBA" id="ARBA00022630"/>
    </source>
</evidence>
<keyword evidence="6" id="KW-0560">Oxidoreductase</keyword>